<dbReference type="InterPro" id="IPR014044">
    <property type="entry name" value="CAP_dom"/>
</dbReference>
<feature type="domain" description="SCP" evidence="1">
    <location>
        <begin position="31"/>
        <end position="147"/>
    </location>
</feature>
<protein>
    <recommendedName>
        <fullName evidence="1">SCP domain-containing protein</fullName>
    </recommendedName>
</protein>
<organism evidence="2 3">
    <name type="scientific">Falsibacillus albus</name>
    <dbReference type="NCBI Taxonomy" id="2478915"/>
    <lineage>
        <taxon>Bacteria</taxon>
        <taxon>Bacillati</taxon>
        <taxon>Bacillota</taxon>
        <taxon>Bacilli</taxon>
        <taxon>Bacillales</taxon>
        <taxon>Bacillaceae</taxon>
        <taxon>Falsibacillus</taxon>
    </lineage>
</organism>
<dbReference type="NCBIfam" id="TIGR02909">
    <property type="entry name" value="spore_YkwD"/>
    <property type="match status" value="1"/>
</dbReference>
<dbReference type="Pfam" id="PF00188">
    <property type="entry name" value="CAP"/>
    <property type="match status" value="1"/>
</dbReference>
<name>A0A3L7K0E9_9BACI</name>
<dbReference type="AlphaFoldDB" id="A0A3L7K0E9"/>
<evidence type="ECO:0000313" key="2">
    <source>
        <dbReference type="EMBL" id="RLQ96240.1"/>
    </source>
</evidence>
<dbReference type="PANTHER" id="PTHR31157:SF1">
    <property type="entry name" value="SCP DOMAIN-CONTAINING PROTEIN"/>
    <property type="match status" value="1"/>
</dbReference>
<reference evidence="2 3" key="1">
    <citation type="submission" date="2018-10" db="EMBL/GenBank/DDBJ databases">
        <title>Falsibacillus sp. genome draft.</title>
        <authorList>
            <person name="Shi S."/>
        </authorList>
    </citation>
    <scope>NUCLEOTIDE SEQUENCE [LARGE SCALE GENOMIC DNA]</scope>
    <source>
        <strain evidence="2 3">GY 10110</strain>
    </source>
</reference>
<dbReference type="CDD" id="cd05379">
    <property type="entry name" value="CAP_bacterial"/>
    <property type="match status" value="1"/>
</dbReference>
<sequence>MVTRAQMAVFVKRALDYKQNEKSTGQVQEVLNLVNKERAKAGVSPLSLASDVTNVAQVKAEDMMDNNYFSHTSPKYGDPFEMLNHFGIHWTAAGENIAAGQTTPESVMASWMASTGHRENILNPDFKEIGIGFTKGGTYRYYWVQTFIKR</sequence>
<dbReference type="InterPro" id="IPR035940">
    <property type="entry name" value="CAP_sf"/>
</dbReference>
<dbReference type="EMBL" id="RCVZ01000004">
    <property type="protein sequence ID" value="RLQ96240.1"/>
    <property type="molecule type" value="Genomic_DNA"/>
</dbReference>
<dbReference type="OrthoDB" id="9783944at2"/>
<accession>A0A3L7K0E9</accession>
<dbReference type="SUPFAM" id="SSF55797">
    <property type="entry name" value="PR-1-like"/>
    <property type="match status" value="1"/>
</dbReference>
<dbReference type="Gene3D" id="3.40.33.10">
    <property type="entry name" value="CAP"/>
    <property type="match status" value="1"/>
</dbReference>
<comment type="caution">
    <text evidence="2">The sequence shown here is derived from an EMBL/GenBank/DDBJ whole genome shotgun (WGS) entry which is preliminary data.</text>
</comment>
<dbReference type="Proteomes" id="UP000276770">
    <property type="component" value="Unassembled WGS sequence"/>
</dbReference>
<keyword evidence="3" id="KW-1185">Reference proteome</keyword>
<dbReference type="PANTHER" id="PTHR31157">
    <property type="entry name" value="SCP DOMAIN-CONTAINING PROTEIN"/>
    <property type="match status" value="1"/>
</dbReference>
<gene>
    <name evidence="2" type="ORF">D9X91_08110</name>
</gene>
<evidence type="ECO:0000259" key="1">
    <source>
        <dbReference type="Pfam" id="PF00188"/>
    </source>
</evidence>
<proteinExistence type="predicted"/>
<evidence type="ECO:0000313" key="3">
    <source>
        <dbReference type="Proteomes" id="UP000276770"/>
    </source>
</evidence>
<dbReference type="InterPro" id="IPR014258">
    <property type="entry name" value="CAP_domain_YkwD-like"/>
</dbReference>